<keyword evidence="6 8" id="KW-0408">Iron</keyword>
<dbReference type="InterPro" id="IPR005840">
    <property type="entry name" value="Ribosomal_uS12_MeSTrfase_RimO"/>
</dbReference>
<keyword evidence="5 8" id="KW-0479">Metal-binding</keyword>
<reference evidence="13" key="1">
    <citation type="submission" date="2016-10" db="EMBL/GenBank/DDBJ databases">
        <authorList>
            <person name="Varghese N."/>
            <person name="Submissions S."/>
        </authorList>
    </citation>
    <scope>NUCLEOTIDE SEQUENCE [LARGE SCALE GENOMIC DNA]</scope>
    <source>
        <strain evidence="13">DSM 24536</strain>
    </source>
</reference>
<dbReference type="InterPro" id="IPR023404">
    <property type="entry name" value="rSAM_horseshoe"/>
</dbReference>
<comment type="similarity">
    <text evidence="8">Belongs to the methylthiotransferase family. RimO subfamily.</text>
</comment>
<dbReference type="PROSITE" id="PS50926">
    <property type="entry name" value="TRAM"/>
    <property type="match status" value="1"/>
</dbReference>
<comment type="function">
    <text evidence="8">Catalyzes the methylthiolation of an aspartic acid residue of ribosomal protein uS12.</text>
</comment>
<dbReference type="Gene3D" id="3.80.30.20">
    <property type="entry name" value="tm_1862 like domain"/>
    <property type="match status" value="1"/>
</dbReference>
<comment type="subcellular location">
    <subcellularLocation>
        <location evidence="8">Cytoplasm</location>
    </subcellularLocation>
</comment>
<dbReference type="GO" id="GO:0103039">
    <property type="term" value="F:protein methylthiotransferase activity"/>
    <property type="evidence" value="ECO:0007669"/>
    <property type="project" value="UniProtKB-EC"/>
</dbReference>
<dbReference type="Gene3D" id="3.40.50.12160">
    <property type="entry name" value="Methylthiotransferase, N-terminal domain"/>
    <property type="match status" value="1"/>
</dbReference>
<gene>
    <name evidence="8" type="primary">rimO</name>
    <name evidence="12" type="ORF">SAMN05421813_1284</name>
</gene>
<evidence type="ECO:0000256" key="5">
    <source>
        <dbReference type="ARBA" id="ARBA00022723"/>
    </source>
</evidence>
<dbReference type="Proteomes" id="UP000199226">
    <property type="component" value="Unassembled WGS sequence"/>
</dbReference>
<evidence type="ECO:0000256" key="3">
    <source>
        <dbReference type="ARBA" id="ARBA00022679"/>
    </source>
</evidence>
<evidence type="ECO:0000313" key="13">
    <source>
        <dbReference type="Proteomes" id="UP000199226"/>
    </source>
</evidence>
<dbReference type="OrthoDB" id="9805215at2"/>
<evidence type="ECO:0000256" key="2">
    <source>
        <dbReference type="ARBA" id="ARBA00022490"/>
    </source>
</evidence>
<keyword evidence="13" id="KW-1185">Reference proteome</keyword>
<dbReference type="InterPro" id="IPR007197">
    <property type="entry name" value="rSAM"/>
</dbReference>
<dbReference type="SFLD" id="SFLDF00274">
    <property type="entry name" value="ribosomal_protein_S12_methylth"/>
    <property type="match status" value="1"/>
</dbReference>
<dbReference type="CDD" id="cd01335">
    <property type="entry name" value="Radical_SAM"/>
    <property type="match status" value="1"/>
</dbReference>
<keyword evidence="3 8" id="KW-0808">Transferase</keyword>
<dbReference type="InterPro" id="IPR002792">
    <property type="entry name" value="TRAM_dom"/>
</dbReference>
<dbReference type="SFLD" id="SFLDG01082">
    <property type="entry name" value="B12-binding_domain_containing"/>
    <property type="match status" value="1"/>
</dbReference>
<dbReference type="EC" id="2.8.4.4" evidence="8"/>
<keyword evidence="12" id="KW-0687">Ribonucleoprotein</keyword>
<proteinExistence type="inferred from homology"/>
<dbReference type="InterPro" id="IPR038135">
    <property type="entry name" value="Methylthiotransferase_N_sf"/>
</dbReference>
<dbReference type="HAMAP" id="MF_01865">
    <property type="entry name" value="MTTase_RimO"/>
    <property type="match status" value="1"/>
</dbReference>
<dbReference type="Pfam" id="PF00919">
    <property type="entry name" value="UPF0004"/>
    <property type="match status" value="1"/>
</dbReference>
<evidence type="ECO:0000313" key="12">
    <source>
        <dbReference type="EMBL" id="SDM90172.1"/>
    </source>
</evidence>
<dbReference type="NCBIfam" id="TIGR00089">
    <property type="entry name" value="MiaB/RimO family radical SAM methylthiotransferase"/>
    <property type="match status" value="1"/>
</dbReference>
<dbReference type="RefSeq" id="WP_090706318.1">
    <property type="nucleotide sequence ID" value="NZ_FNHH01000028.1"/>
</dbReference>
<dbReference type="Pfam" id="PF04055">
    <property type="entry name" value="Radical_SAM"/>
    <property type="match status" value="1"/>
</dbReference>
<evidence type="ECO:0000259" key="9">
    <source>
        <dbReference type="PROSITE" id="PS50926"/>
    </source>
</evidence>
<dbReference type="PROSITE" id="PS51449">
    <property type="entry name" value="MTTASE_N"/>
    <property type="match status" value="1"/>
</dbReference>
<dbReference type="FunFam" id="3.80.30.20:FF:000001">
    <property type="entry name" value="tRNA-2-methylthio-N(6)-dimethylallyladenosine synthase 2"/>
    <property type="match status" value="1"/>
</dbReference>
<feature type="binding site" evidence="8">
    <location>
        <position position="161"/>
    </location>
    <ligand>
        <name>[4Fe-4S] cluster</name>
        <dbReference type="ChEBI" id="CHEBI:49883"/>
        <label>2</label>
        <note>4Fe-4S-S-AdoMet</note>
    </ligand>
</feature>
<dbReference type="SMART" id="SM00729">
    <property type="entry name" value="Elp3"/>
    <property type="match status" value="1"/>
</dbReference>
<dbReference type="GO" id="GO:0005829">
    <property type="term" value="C:cytosol"/>
    <property type="evidence" value="ECO:0007669"/>
    <property type="project" value="TreeGrafter"/>
</dbReference>
<dbReference type="GO" id="GO:0005840">
    <property type="term" value="C:ribosome"/>
    <property type="evidence" value="ECO:0007669"/>
    <property type="project" value="UniProtKB-KW"/>
</dbReference>
<dbReference type="Pfam" id="PF18693">
    <property type="entry name" value="TRAM_2"/>
    <property type="match status" value="1"/>
</dbReference>
<dbReference type="InterPro" id="IPR005839">
    <property type="entry name" value="Methylthiotransferase"/>
</dbReference>
<dbReference type="PROSITE" id="PS51918">
    <property type="entry name" value="RADICAL_SAM"/>
    <property type="match status" value="1"/>
</dbReference>
<name>A0A1G9X0A2_9SPHI</name>
<feature type="domain" description="MTTase N-terminal" evidence="10">
    <location>
        <begin position="14"/>
        <end position="133"/>
    </location>
</feature>
<evidence type="ECO:0000256" key="4">
    <source>
        <dbReference type="ARBA" id="ARBA00022691"/>
    </source>
</evidence>
<protein>
    <recommendedName>
        <fullName evidence="8">Ribosomal protein uS12 methylthiotransferase RimO</fullName>
        <shortName evidence="8">uS12 MTTase</shortName>
        <shortName evidence="8">uS12 methylthiotransferase</shortName>
        <ecNumber evidence="8">2.8.4.4</ecNumber>
    </recommendedName>
    <alternativeName>
        <fullName evidence="8">Ribosomal protein uS12 (aspartate-C(3))-methylthiotransferase</fullName>
    </alternativeName>
    <alternativeName>
        <fullName evidence="8">Ribosome maturation factor RimO</fullName>
    </alternativeName>
</protein>
<accession>A0A1G9X0A2</accession>
<evidence type="ECO:0000259" key="11">
    <source>
        <dbReference type="PROSITE" id="PS51918"/>
    </source>
</evidence>
<feature type="binding site" evidence="8">
    <location>
        <position position="23"/>
    </location>
    <ligand>
        <name>[4Fe-4S] cluster</name>
        <dbReference type="ChEBI" id="CHEBI:49883"/>
        <label>1</label>
    </ligand>
</feature>
<dbReference type="Gene3D" id="2.40.50.140">
    <property type="entry name" value="Nucleic acid-binding proteins"/>
    <property type="match status" value="1"/>
</dbReference>
<keyword evidence="1 8" id="KW-0004">4Fe-4S</keyword>
<dbReference type="PANTHER" id="PTHR43837">
    <property type="entry name" value="RIBOSOMAL PROTEIN S12 METHYLTHIOTRANSFERASE RIMO"/>
    <property type="match status" value="1"/>
</dbReference>
<dbReference type="SFLD" id="SFLDS00029">
    <property type="entry name" value="Radical_SAM"/>
    <property type="match status" value="1"/>
</dbReference>
<feature type="binding site" evidence="8">
    <location>
        <position position="96"/>
    </location>
    <ligand>
        <name>[4Fe-4S] cluster</name>
        <dbReference type="ChEBI" id="CHEBI:49883"/>
        <label>1</label>
    </ligand>
</feature>
<organism evidence="12 13">
    <name type="scientific">Daejeonella rubra</name>
    <dbReference type="NCBI Taxonomy" id="990371"/>
    <lineage>
        <taxon>Bacteria</taxon>
        <taxon>Pseudomonadati</taxon>
        <taxon>Bacteroidota</taxon>
        <taxon>Sphingobacteriia</taxon>
        <taxon>Sphingobacteriales</taxon>
        <taxon>Sphingobacteriaceae</taxon>
        <taxon>Daejeonella</taxon>
    </lineage>
</organism>
<feature type="domain" description="TRAM" evidence="9">
    <location>
        <begin position="376"/>
        <end position="443"/>
    </location>
</feature>
<keyword evidence="4 8" id="KW-0949">S-adenosyl-L-methionine</keyword>
<dbReference type="PANTHER" id="PTHR43837:SF1">
    <property type="entry name" value="RIBOSOMAL PROTEIN US12 METHYLTHIOTRANSFERASE RIMO"/>
    <property type="match status" value="1"/>
</dbReference>
<feature type="domain" description="Radical SAM core" evidence="11">
    <location>
        <begin position="143"/>
        <end position="373"/>
    </location>
</feature>
<dbReference type="AlphaFoldDB" id="A0A1G9X0A2"/>
<dbReference type="NCBIfam" id="TIGR01125">
    <property type="entry name" value="30S ribosomal protein S12 methylthiotransferase RimO"/>
    <property type="match status" value="1"/>
</dbReference>
<dbReference type="EMBL" id="FNHH01000028">
    <property type="protein sequence ID" value="SDM90172.1"/>
    <property type="molecule type" value="Genomic_DNA"/>
</dbReference>
<dbReference type="GO" id="GO:0035599">
    <property type="term" value="F:aspartic acid methylthiotransferase activity"/>
    <property type="evidence" value="ECO:0007669"/>
    <property type="project" value="TreeGrafter"/>
</dbReference>
<comment type="cofactor">
    <cofactor evidence="8">
        <name>[4Fe-4S] cluster</name>
        <dbReference type="ChEBI" id="CHEBI:49883"/>
    </cofactor>
    <text evidence="8">Binds 2 [4Fe-4S] clusters. One cluster is coordinated with 3 cysteines and an exchangeable S-adenosyl-L-methionine.</text>
</comment>
<keyword evidence="12" id="KW-0689">Ribosomal protein</keyword>
<comment type="catalytic activity">
    <reaction evidence="8">
        <text>L-aspartate(89)-[ribosomal protein uS12]-hydrogen + (sulfur carrier)-SH + AH2 + 2 S-adenosyl-L-methionine = 3-methylsulfanyl-L-aspartate(89)-[ribosomal protein uS12]-hydrogen + (sulfur carrier)-H + 5'-deoxyadenosine + L-methionine + A + S-adenosyl-L-homocysteine + 2 H(+)</text>
        <dbReference type="Rhea" id="RHEA:37087"/>
        <dbReference type="Rhea" id="RHEA-COMP:10460"/>
        <dbReference type="Rhea" id="RHEA-COMP:10461"/>
        <dbReference type="Rhea" id="RHEA-COMP:14737"/>
        <dbReference type="Rhea" id="RHEA-COMP:14739"/>
        <dbReference type="ChEBI" id="CHEBI:13193"/>
        <dbReference type="ChEBI" id="CHEBI:15378"/>
        <dbReference type="ChEBI" id="CHEBI:17319"/>
        <dbReference type="ChEBI" id="CHEBI:17499"/>
        <dbReference type="ChEBI" id="CHEBI:29917"/>
        <dbReference type="ChEBI" id="CHEBI:29961"/>
        <dbReference type="ChEBI" id="CHEBI:57844"/>
        <dbReference type="ChEBI" id="CHEBI:57856"/>
        <dbReference type="ChEBI" id="CHEBI:59789"/>
        <dbReference type="ChEBI" id="CHEBI:64428"/>
        <dbReference type="ChEBI" id="CHEBI:73599"/>
        <dbReference type="EC" id="2.8.4.4"/>
    </reaction>
</comment>
<dbReference type="InterPro" id="IPR006638">
    <property type="entry name" value="Elp3/MiaA/NifB-like_rSAM"/>
</dbReference>
<dbReference type="InterPro" id="IPR012340">
    <property type="entry name" value="NA-bd_OB-fold"/>
</dbReference>
<evidence type="ECO:0000256" key="6">
    <source>
        <dbReference type="ARBA" id="ARBA00023004"/>
    </source>
</evidence>
<dbReference type="GO" id="GO:0046872">
    <property type="term" value="F:metal ion binding"/>
    <property type="evidence" value="ECO:0007669"/>
    <property type="project" value="UniProtKB-KW"/>
</dbReference>
<dbReference type="GO" id="GO:0051539">
    <property type="term" value="F:4 iron, 4 sulfur cluster binding"/>
    <property type="evidence" value="ECO:0007669"/>
    <property type="project" value="UniProtKB-UniRule"/>
</dbReference>
<keyword evidence="7 8" id="KW-0411">Iron-sulfur</keyword>
<dbReference type="InterPro" id="IPR013848">
    <property type="entry name" value="Methylthiotransferase_N"/>
</dbReference>
<feature type="binding site" evidence="8">
    <location>
        <position position="157"/>
    </location>
    <ligand>
        <name>[4Fe-4S] cluster</name>
        <dbReference type="ChEBI" id="CHEBI:49883"/>
        <label>2</label>
        <note>4Fe-4S-S-AdoMet</note>
    </ligand>
</feature>
<dbReference type="STRING" id="990371.SAMN05421813_1284"/>
<evidence type="ECO:0000259" key="10">
    <source>
        <dbReference type="PROSITE" id="PS51449"/>
    </source>
</evidence>
<dbReference type="InterPro" id="IPR058240">
    <property type="entry name" value="rSAM_sf"/>
</dbReference>
<dbReference type="SUPFAM" id="SSF102114">
    <property type="entry name" value="Radical SAM enzymes"/>
    <property type="match status" value="1"/>
</dbReference>
<evidence type="ECO:0000256" key="8">
    <source>
        <dbReference type="HAMAP-Rule" id="MF_01865"/>
    </source>
</evidence>
<evidence type="ECO:0000256" key="1">
    <source>
        <dbReference type="ARBA" id="ARBA00022485"/>
    </source>
</evidence>
<sequence length="444" mass="50678">MKTKSSKEVSRVKPRVNVITLGCSKNIHDSEVLMGQLRGNQMDVVHEAQKLNKDDIIVINTCGFIDNAKQESIDTILQYSELKDQGKVGKVIVTGCLSERYKPELEAEIKNVDSFFGTNDLQNLLSSIGADYKHELVGERLLTTPSHFSYFKIAEGCNRPCSFCAIPLMRGKHVSKPIDDLVKEAKYLAKNGTKELILIAQDLTYYGLDLYSKRNLADLLRNLSDVDGIEWIRLQYAYPSGFPMDILDVMNERSNICNYLDMPLQHISDNMLSSMRRGITRQKTIDLVNSIRDKVPDIALRTTLICGYPGETEKDFEEMKEWVSESRFDRLGCFTYSHEEKTHAHLLNDDVPEEVKQQRVEDIMNIQQEISFDINQDKVGKTYKVLIDKKEGNYLTGRTEFDSPEVDNEVLIDARISYATPGTFVQVKIDRAEDFDLYGQIVKI</sequence>
<feature type="binding site" evidence="8">
    <location>
        <position position="164"/>
    </location>
    <ligand>
        <name>[4Fe-4S] cluster</name>
        <dbReference type="ChEBI" id="CHEBI:49883"/>
        <label>2</label>
        <note>4Fe-4S-S-AdoMet</note>
    </ligand>
</feature>
<keyword evidence="2 8" id="KW-0963">Cytoplasm</keyword>
<dbReference type="SFLD" id="SFLDG01061">
    <property type="entry name" value="methylthiotransferase"/>
    <property type="match status" value="1"/>
</dbReference>
<dbReference type="GO" id="GO:0006400">
    <property type="term" value="P:tRNA modification"/>
    <property type="evidence" value="ECO:0007669"/>
    <property type="project" value="InterPro"/>
</dbReference>
<feature type="binding site" evidence="8">
    <location>
        <position position="62"/>
    </location>
    <ligand>
        <name>[4Fe-4S] cluster</name>
        <dbReference type="ChEBI" id="CHEBI:49883"/>
        <label>1</label>
    </ligand>
</feature>
<evidence type="ECO:0000256" key="7">
    <source>
        <dbReference type="ARBA" id="ARBA00023014"/>
    </source>
</evidence>